<proteinExistence type="predicted"/>
<name>A0A819X994_9BILA</name>
<comment type="caution">
    <text evidence="1">The sequence shown here is derived from an EMBL/GenBank/DDBJ whole genome shotgun (WGS) entry which is preliminary data.</text>
</comment>
<feature type="non-terminal residue" evidence="1">
    <location>
        <position position="14"/>
    </location>
</feature>
<protein>
    <submittedName>
        <fullName evidence="1">Uncharacterized protein</fullName>
    </submittedName>
</protein>
<reference evidence="1" key="1">
    <citation type="submission" date="2021-02" db="EMBL/GenBank/DDBJ databases">
        <authorList>
            <person name="Nowell W R."/>
        </authorList>
    </citation>
    <scope>NUCLEOTIDE SEQUENCE</scope>
</reference>
<dbReference type="EMBL" id="CAJOAZ010006510">
    <property type="protein sequence ID" value="CAF4136734.1"/>
    <property type="molecule type" value="Genomic_DNA"/>
</dbReference>
<evidence type="ECO:0000313" key="1">
    <source>
        <dbReference type="EMBL" id="CAF4136734.1"/>
    </source>
</evidence>
<sequence length="14" mass="1634">MGCTVKRRKLKISN</sequence>
<gene>
    <name evidence="1" type="ORF">OXD698_LOCUS37318</name>
</gene>
<organism evidence="1 2">
    <name type="scientific">Adineta steineri</name>
    <dbReference type="NCBI Taxonomy" id="433720"/>
    <lineage>
        <taxon>Eukaryota</taxon>
        <taxon>Metazoa</taxon>
        <taxon>Spiralia</taxon>
        <taxon>Gnathifera</taxon>
        <taxon>Rotifera</taxon>
        <taxon>Eurotatoria</taxon>
        <taxon>Bdelloidea</taxon>
        <taxon>Adinetida</taxon>
        <taxon>Adinetidae</taxon>
        <taxon>Adineta</taxon>
    </lineage>
</organism>
<accession>A0A819X994</accession>
<evidence type="ECO:0000313" key="2">
    <source>
        <dbReference type="Proteomes" id="UP000663844"/>
    </source>
</evidence>
<dbReference type="Proteomes" id="UP000663844">
    <property type="component" value="Unassembled WGS sequence"/>
</dbReference>